<name>A0A1H8AWA3_9PROT</name>
<dbReference type="Proteomes" id="UP000183898">
    <property type="component" value="Unassembled WGS sequence"/>
</dbReference>
<keyword evidence="1" id="KW-0812">Transmembrane</keyword>
<keyword evidence="1" id="KW-1133">Transmembrane helix</keyword>
<accession>A0A1H8AWA3</accession>
<feature type="transmembrane region" description="Helical" evidence="1">
    <location>
        <begin position="6"/>
        <end position="26"/>
    </location>
</feature>
<gene>
    <name evidence="2" type="ORF">SAMN05216404_10150</name>
</gene>
<evidence type="ECO:0000313" key="2">
    <source>
        <dbReference type="EMBL" id="SEM75000.1"/>
    </source>
</evidence>
<protein>
    <submittedName>
        <fullName evidence="2">Uncharacterized protein</fullName>
    </submittedName>
</protein>
<reference evidence="2 3" key="1">
    <citation type="submission" date="2016-10" db="EMBL/GenBank/DDBJ databases">
        <authorList>
            <person name="de Groot N.N."/>
        </authorList>
    </citation>
    <scope>NUCLEOTIDE SEQUENCE [LARGE SCALE GENOMIC DNA]</scope>
    <source>
        <strain evidence="2 3">Nl18</strain>
    </source>
</reference>
<dbReference type="EMBL" id="FOCT01000001">
    <property type="protein sequence ID" value="SEM75000.1"/>
    <property type="molecule type" value="Genomic_DNA"/>
</dbReference>
<sequence>MRRSRFFFARTGFFIQYPGGIIVTMFQRKRIKAIQEEVERQHAAVEARADGLLEKLKGSKWTAAILLGAVVFAIVVLWSLP</sequence>
<proteinExistence type="predicted"/>
<organism evidence="2 3">
    <name type="scientific">Nitrosospira multiformis</name>
    <dbReference type="NCBI Taxonomy" id="1231"/>
    <lineage>
        <taxon>Bacteria</taxon>
        <taxon>Pseudomonadati</taxon>
        <taxon>Pseudomonadota</taxon>
        <taxon>Betaproteobacteria</taxon>
        <taxon>Nitrosomonadales</taxon>
        <taxon>Nitrosomonadaceae</taxon>
        <taxon>Nitrosospira</taxon>
    </lineage>
</organism>
<feature type="transmembrane region" description="Helical" evidence="1">
    <location>
        <begin position="61"/>
        <end position="80"/>
    </location>
</feature>
<evidence type="ECO:0000313" key="3">
    <source>
        <dbReference type="Proteomes" id="UP000183898"/>
    </source>
</evidence>
<evidence type="ECO:0000256" key="1">
    <source>
        <dbReference type="SAM" id="Phobius"/>
    </source>
</evidence>
<keyword evidence="1" id="KW-0472">Membrane</keyword>
<dbReference type="AlphaFoldDB" id="A0A1H8AWA3"/>